<keyword evidence="4 5" id="KW-0472">Membrane</keyword>
<dbReference type="InterPro" id="IPR011527">
    <property type="entry name" value="ABC1_TM_dom"/>
</dbReference>
<dbReference type="InterPro" id="IPR036640">
    <property type="entry name" value="ABC1_TM_sf"/>
</dbReference>
<evidence type="ECO:0000256" key="2">
    <source>
        <dbReference type="ARBA" id="ARBA00022692"/>
    </source>
</evidence>
<dbReference type="Proteomes" id="UP001189429">
    <property type="component" value="Unassembled WGS sequence"/>
</dbReference>
<proteinExistence type="predicted"/>
<dbReference type="PANTHER" id="PTHR11384:SF59">
    <property type="entry name" value="LYSOSOMAL COBALAMIN TRANSPORTER ABCD4"/>
    <property type="match status" value="1"/>
</dbReference>
<evidence type="ECO:0000313" key="7">
    <source>
        <dbReference type="EMBL" id="CAK0827298.1"/>
    </source>
</evidence>
<gene>
    <name evidence="7" type="ORF">PCOR1329_LOCUS26876</name>
</gene>
<feature type="non-terminal residue" evidence="7">
    <location>
        <position position="349"/>
    </location>
</feature>
<sequence length="349" mass="38928">MLALWSVVFMNLKSIMQPGASTQFKIFGQETNMTVSYEMLLPLIFVWGPLQGVTKAVANFLTVRLMIEWRSNLQAKLQEMYLSRTGRLYYTLSNLDGRVDSADQRITNDVDLLMQFFCEFAFGGVMKTDSGVLFKSSVFVVSCLIVWLDVEQMSPGQGGLAPGLAFSLFAVGMYLVDRLGQRCGEAQAELQASEGAFRAAHSRVQTFAEGISFYGGEETERVMLDTHLQPVLDNFIVFARRKFPMEVLQLLFFQGQYTIAMLLGGVVAFKEHDDEARRTQAFDLTNSAMVSCLQALNKITCQAMDFAKARALCLRVSMLYEVMEAFPGIDFHPPGLASPCPFGLHRGTP</sequence>
<dbReference type="Gene3D" id="1.20.1560.10">
    <property type="entry name" value="ABC transporter type 1, transmembrane domain"/>
    <property type="match status" value="1"/>
</dbReference>
<protein>
    <recommendedName>
        <fullName evidence="6">ABC transmembrane type-1 domain-containing protein</fullName>
    </recommendedName>
</protein>
<reference evidence="7" key="1">
    <citation type="submission" date="2023-10" db="EMBL/GenBank/DDBJ databases">
        <authorList>
            <person name="Chen Y."/>
            <person name="Shah S."/>
            <person name="Dougan E. K."/>
            <person name="Thang M."/>
            <person name="Chan C."/>
        </authorList>
    </citation>
    <scope>NUCLEOTIDE SEQUENCE [LARGE SCALE GENOMIC DNA]</scope>
</reference>
<evidence type="ECO:0000256" key="1">
    <source>
        <dbReference type="ARBA" id="ARBA00022448"/>
    </source>
</evidence>
<name>A0ABN9S7W2_9DINO</name>
<dbReference type="InterPro" id="IPR050835">
    <property type="entry name" value="ABC_transporter_sub-D"/>
</dbReference>
<evidence type="ECO:0000256" key="5">
    <source>
        <dbReference type="SAM" id="Phobius"/>
    </source>
</evidence>
<feature type="transmembrane region" description="Helical" evidence="5">
    <location>
        <begin position="250"/>
        <end position="269"/>
    </location>
</feature>
<feature type="domain" description="ABC transmembrane type-1" evidence="6">
    <location>
        <begin position="41"/>
        <end position="253"/>
    </location>
</feature>
<evidence type="ECO:0000256" key="4">
    <source>
        <dbReference type="ARBA" id="ARBA00023136"/>
    </source>
</evidence>
<keyword evidence="1" id="KW-0813">Transport</keyword>
<keyword evidence="3 5" id="KW-1133">Transmembrane helix</keyword>
<comment type="caution">
    <text evidence="7">The sequence shown here is derived from an EMBL/GenBank/DDBJ whole genome shotgun (WGS) entry which is preliminary data.</text>
</comment>
<evidence type="ECO:0000256" key="3">
    <source>
        <dbReference type="ARBA" id="ARBA00022989"/>
    </source>
</evidence>
<dbReference type="EMBL" id="CAUYUJ010009631">
    <property type="protein sequence ID" value="CAK0827298.1"/>
    <property type="molecule type" value="Genomic_DNA"/>
</dbReference>
<organism evidence="7 8">
    <name type="scientific">Prorocentrum cordatum</name>
    <dbReference type="NCBI Taxonomy" id="2364126"/>
    <lineage>
        <taxon>Eukaryota</taxon>
        <taxon>Sar</taxon>
        <taxon>Alveolata</taxon>
        <taxon>Dinophyceae</taxon>
        <taxon>Prorocentrales</taxon>
        <taxon>Prorocentraceae</taxon>
        <taxon>Prorocentrum</taxon>
    </lineage>
</organism>
<keyword evidence="8" id="KW-1185">Reference proteome</keyword>
<accession>A0ABN9S7W2</accession>
<keyword evidence="2 5" id="KW-0812">Transmembrane</keyword>
<dbReference type="Pfam" id="PF06472">
    <property type="entry name" value="ABC_membrane_2"/>
    <property type="match status" value="1"/>
</dbReference>
<evidence type="ECO:0000313" key="8">
    <source>
        <dbReference type="Proteomes" id="UP001189429"/>
    </source>
</evidence>
<evidence type="ECO:0000259" key="6">
    <source>
        <dbReference type="Pfam" id="PF06472"/>
    </source>
</evidence>
<dbReference type="PANTHER" id="PTHR11384">
    <property type="entry name" value="ATP-BINDING CASSETTE, SUB-FAMILY D MEMBER"/>
    <property type="match status" value="1"/>
</dbReference>